<reference evidence="2 3" key="1">
    <citation type="submission" date="2020-08" db="EMBL/GenBank/DDBJ databases">
        <title>Genome public.</title>
        <authorList>
            <person name="Liu C."/>
            <person name="Sun Q."/>
        </authorList>
    </citation>
    <scope>NUCLEOTIDE SEQUENCE [LARGE SCALE GENOMIC DNA]</scope>
    <source>
        <strain evidence="2 3">New-38</strain>
    </source>
</reference>
<proteinExistence type="predicted"/>
<dbReference type="RefSeq" id="WP_186962880.1">
    <property type="nucleotide sequence ID" value="NZ_JACOPR010000001.1"/>
</dbReference>
<evidence type="ECO:0000256" key="1">
    <source>
        <dbReference type="SAM" id="MobiDB-lite"/>
    </source>
</evidence>
<accession>A0ABR7HPY7</accession>
<name>A0ABR7HPY7_9FIRM</name>
<keyword evidence="3" id="KW-1185">Reference proteome</keyword>
<feature type="region of interest" description="Disordered" evidence="1">
    <location>
        <begin position="1"/>
        <end position="22"/>
    </location>
</feature>
<comment type="caution">
    <text evidence="2">The sequence shown here is derived from an EMBL/GenBank/DDBJ whole genome shotgun (WGS) entry which is preliminary data.</text>
</comment>
<dbReference type="Proteomes" id="UP000660021">
    <property type="component" value="Unassembled WGS sequence"/>
</dbReference>
<sequence length="60" mass="6426">MVRPPVPEVEAAPSGGAPPAPDPVDLRILETLLEEKLLLLELLEAVQALTTAILSRLTRT</sequence>
<evidence type="ECO:0000313" key="2">
    <source>
        <dbReference type="EMBL" id="MBC5729575.1"/>
    </source>
</evidence>
<organism evidence="2 3">
    <name type="scientific">Pseudoflavonifractor hominis</name>
    <dbReference type="NCBI Taxonomy" id="2763059"/>
    <lineage>
        <taxon>Bacteria</taxon>
        <taxon>Bacillati</taxon>
        <taxon>Bacillota</taxon>
        <taxon>Clostridia</taxon>
        <taxon>Eubacteriales</taxon>
        <taxon>Oscillospiraceae</taxon>
        <taxon>Pseudoflavonifractor</taxon>
    </lineage>
</organism>
<evidence type="ECO:0008006" key="4">
    <source>
        <dbReference type="Google" id="ProtNLM"/>
    </source>
</evidence>
<dbReference type="EMBL" id="JACOPR010000001">
    <property type="protein sequence ID" value="MBC5729575.1"/>
    <property type="molecule type" value="Genomic_DNA"/>
</dbReference>
<protein>
    <recommendedName>
        <fullName evidence="4">Transposase</fullName>
    </recommendedName>
</protein>
<evidence type="ECO:0000313" key="3">
    <source>
        <dbReference type="Proteomes" id="UP000660021"/>
    </source>
</evidence>
<gene>
    <name evidence="2" type="ORF">H8S34_01845</name>
</gene>